<dbReference type="InterPro" id="IPR023213">
    <property type="entry name" value="CAT-like_dom_sf"/>
</dbReference>
<evidence type="ECO:0000313" key="3">
    <source>
        <dbReference type="Proteomes" id="UP000265566"/>
    </source>
</evidence>
<protein>
    <submittedName>
        <fullName evidence="2">Putative shikimate O-hydroxycinnamoyltransferase</fullName>
        <ecNumber evidence="2">2.3.1.133</ecNumber>
    </submittedName>
</protein>
<comment type="similarity">
    <text evidence="1">Belongs to the plant acyltransferase family.</text>
</comment>
<keyword evidence="2" id="KW-0012">Acyltransferase</keyword>
<organism evidence="2 3">
    <name type="scientific">Medicago truncatula</name>
    <name type="common">Barrel medic</name>
    <name type="synonym">Medicago tribuloides</name>
    <dbReference type="NCBI Taxonomy" id="3880"/>
    <lineage>
        <taxon>Eukaryota</taxon>
        <taxon>Viridiplantae</taxon>
        <taxon>Streptophyta</taxon>
        <taxon>Embryophyta</taxon>
        <taxon>Tracheophyta</taxon>
        <taxon>Spermatophyta</taxon>
        <taxon>Magnoliopsida</taxon>
        <taxon>eudicotyledons</taxon>
        <taxon>Gunneridae</taxon>
        <taxon>Pentapetalae</taxon>
        <taxon>rosids</taxon>
        <taxon>fabids</taxon>
        <taxon>Fabales</taxon>
        <taxon>Fabaceae</taxon>
        <taxon>Papilionoideae</taxon>
        <taxon>50 kb inversion clade</taxon>
        <taxon>NPAAA clade</taxon>
        <taxon>Hologalegina</taxon>
        <taxon>IRL clade</taxon>
        <taxon>Trifolieae</taxon>
        <taxon>Medicago</taxon>
    </lineage>
</organism>
<evidence type="ECO:0000256" key="1">
    <source>
        <dbReference type="ARBA" id="ARBA00009861"/>
    </source>
</evidence>
<gene>
    <name evidence="2" type="ORF">MtrunA17_Chr1g0169471</name>
</gene>
<dbReference type="PANTHER" id="PTHR31642:SF5">
    <property type="entry name" value="OS01G0104900 PROTEIN"/>
    <property type="match status" value="1"/>
</dbReference>
<reference evidence="3" key="1">
    <citation type="journal article" date="2018" name="Nat. Plants">
        <title>Whole-genome landscape of Medicago truncatula symbiotic genes.</title>
        <authorList>
            <person name="Pecrix Y."/>
            <person name="Staton S.E."/>
            <person name="Sallet E."/>
            <person name="Lelandais-Briere C."/>
            <person name="Moreau S."/>
            <person name="Carrere S."/>
            <person name="Blein T."/>
            <person name="Jardinaud M.F."/>
            <person name="Latrasse D."/>
            <person name="Zouine M."/>
            <person name="Zahm M."/>
            <person name="Kreplak J."/>
            <person name="Mayjonade B."/>
            <person name="Satge C."/>
            <person name="Perez M."/>
            <person name="Cauet S."/>
            <person name="Marande W."/>
            <person name="Chantry-Darmon C."/>
            <person name="Lopez-Roques C."/>
            <person name="Bouchez O."/>
            <person name="Berard A."/>
            <person name="Debelle F."/>
            <person name="Munos S."/>
            <person name="Bendahmane A."/>
            <person name="Berges H."/>
            <person name="Niebel A."/>
            <person name="Buitink J."/>
            <person name="Frugier F."/>
            <person name="Benhamed M."/>
            <person name="Crespi M."/>
            <person name="Gouzy J."/>
            <person name="Gamas P."/>
        </authorList>
    </citation>
    <scope>NUCLEOTIDE SEQUENCE [LARGE SCALE GENOMIC DNA]</scope>
    <source>
        <strain evidence="3">cv. Jemalong A17</strain>
    </source>
</reference>
<dbReference type="EC" id="2.3.1.133" evidence="2"/>
<evidence type="ECO:0000313" key="2">
    <source>
        <dbReference type="EMBL" id="RHN78761.1"/>
    </source>
</evidence>
<dbReference type="Proteomes" id="UP000265566">
    <property type="component" value="Chromosome 1"/>
</dbReference>
<proteinExistence type="inferred from homology"/>
<dbReference type="PANTHER" id="PTHR31642">
    <property type="entry name" value="TRICHOTHECENE 3-O-ACETYLTRANSFERASE"/>
    <property type="match status" value="1"/>
</dbReference>
<dbReference type="Gene3D" id="3.30.559.10">
    <property type="entry name" value="Chloramphenicol acetyltransferase-like domain"/>
    <property type="match status" value="1"/>
</dbReference>
<dbReference type="GO" id="GO:0047172">
    <property type="term" value="F:shikimate O-hydroxycinnamoyltransferase activity"/>
    <property type="evidence" value="ECO:0007669"/>
    <property type="project" value="UniProtKB-EC"/>
</dbReference>
<accession>A0A396JPY9</accession>
<dbReference type="Gramene" id="rna2410">
    <property type="protein sequence ID" value="RHN78761.1"/>
    <property type="gene ID" value="gene2410"/>
</dbReference>
<comment type="caution">
    <text evidence="2">The sequence shown here is derived from an EMBL/GenBank/DDBJ whole genome shotgun (WGS) entry which is preliminary data.</text>
</comment>
<dbReference type="InterPro" id="IPR050317">
    <property type="entry name" value="Plant_Fungal_Acyltransferase"/>
</dbReference>
<sequence length="118" mass="13042">MGRFKTSTEDENKLELDCNAEGVVFDEASMDITAKELFTSSMMPNWSWKKIECKVESHLPLAIQVTNLRCGGMILCASISHILCDGSGASQFLNAWAQLTKNPNSKLTITHPLTTDAY</sequence>
<name>A0A396JPY9_MEDTR</name>
<keyword evidence="2" id="KW-0808">Transferase</keyword>
<dbReference type="Pfam" id="PF02458">
    <property type="entry name" value="Transferase"/>
    <property type="match status" value="1"/>
</dbReference>
<dbReference type="AlphaFoldDB" id="A0A396JPY9"/>
<dbReference type="EMBL" id="PSQE01000001">
    <property type="protein sequence ID" value="RHN78761.1"/>
    <property type="molecule type" value="Genomic_DNA"/>
</dbReference>